<comment type="caution">
    <text evidence="2">The sequence shown here is derived from an EMBL/GenBank/DDBJ whole genome shotgun (WGS) entry which is preliminary data.</text>
</comment>
<gene>
    <name evidence="2" type="ORF">CE91St55_52420</name>
</gene>
<feature type="region of interest" description="Disordered" evidence="1">
    <location>
        <begin position="1340"/>
        <end position="1389"/>
    </location>
</feature>
<feature type="compositionally biased region" description="Low complexity" evidence="1">
    <location>
        <begin position="1410"/>
        <end position="1431"/>
    </location>
</feature>
<protein>
    <submittedName>
        <fullName evidence="2">Uncharacterized protein</fullName>
    </submittedName>
</protein>
<accession>A0A413LMC5</accession>
<dbReference type="Proteomes" id="UP001055091">
    <property type="component" value="Unassembled WGS sequence"/>
</dbReference>
<evidence type="ECO:0000313" key="3">
    <source>
        <dbReference type="Proteomes" id="UP001055091"/>
    </source>
</evidence>
<sequence>MLNPNEYLDMLPMLAEFAKTRPDAWKKFVEERDKLSTAGQYRGLRKDMYEIKGSNVESMLSNVVAKELDIRNPNRPNKIAQISNTLFVTADLSINSTYGAEEAMNLRTYKNMVKSISGEKKELAEFLIACYEEVLTMSFAYAEDVDISQKMNGFDPLGEMTSNLGEFQSAEMCLAQMFIPLIQGEDIQIHQIHLEREKSKGQDSNEYESREMYRNRIREERGKIIYAADHSNIPADAMAVDLFNYNLVFEKVSSRPEFQKFRGITADQLCDFDYRHRLAQSGEYRLPDRMDFQIKTNEIIDPAAFVEFMEKKTEPERKALVEFYNTNSAKAKKGDDIYYIFKSYSSLPEEVQTGCKALVGYMEYGSTWYNDNIGCMIQKETHQLLEEAGLDWTDMIFIGDKSLREIVGSQYDDMPKELAEKEKQARVTAAVIKAEEPVSFGVMEKAPDGKIRLARVIPVYGDVLPFQKTEAEKTAYRKKQEALNASPVFAEQEAAIRWKMKEYKPAYSNAYTENHVKPSGSDTLKYMTGGLDPESFTSIWHGYVPLAFNELNKPGRVNSLTNEIDRKAAMKWKALYDEQTDPKKKDTVKAMYELQRCGVRRTEPTRSHGSFFESILYLNIKAKHPEYHMSDIMCTDRCENQELADQIRLEKEAMGPQIMAKMGTTEGLADVMKVCMRTVSGLDLGREADYAAKIPETLTVEERKELCKRPEYEGARAGFFVTLGGAIQGLTQGLESAGGFTKKVPPVKVTNENRAVFNKYPEALKLREKIGELSVQELAEFNHAVEAVIKVSDLNRNKAQFMGDGKRDQISDAELAACAEATILNEQLEERGRIGGKKIATGRAGTLLPLVADIPSQERPRMMRGHLPETLKEAYFNDEGIKKKLTDDAMGAMPNISKEEESVLRYLSTPESERKFKPEAVPAHPLYDITKFSKTATLPEDVVIRMQEENAKRAIVTNTVLTFLEEHKIDNPGDTRDFSGMIDTKGLDNAQIEEKTKLALEDYYSGDPQRRKKVLDEFYNRAESFDLRSLDLSLLTTNPPRDPAKRAKSAEDLVRLYEVVVYDQTRETKLKENPEYRADRYSDPEKHAQYVHLEKGLKMVAPYFYQVVFANSGYDQALKVHDVKMMRASVLPECTASMIVETKRFYDRAAHMEGKKTDGVLPFVAVSEMENLLDVRKNPERNAAGLSAQLRTLYISEFQTDKKEWEKGGITQLSQIFFIDGKTAEEYCGNRFSNLPEQEREKRIEAEIMTAIASGEHHVDIATMSPTKEGTLDIQMYSIKADLHALDKKQREKEGMFASLISKKADKTWNNDKDRASRLEKEQQNLSERMVSTIQRKIQEKDELARQSAGAEVKQAPQAPAAGEEVKQAPQAPAAGAEVKQVPQQSSGGKTAVKIASTLEEMCSIQKNADQAQALQKAEKAPAAPEAAAKASIPGRTELKLDLTAPVAKTGEVTASPEKSNKKTI</sequence>
<name>A0A413LMC5_9FIRM</name>
<feature type="region of interest" description="Disordered" evidence="1">
    <location>
        <begin position="1410"/>
        <end position="1465"/>
    </location>
</feature>
<dbReference type="EMBL" id="BQNJ01000002">
    <property type="protein sequence ID" value="GKH03261.1"/>
    <property type="molecule type" value="Genomic_DNA"/>
</dbReference>
<proteinExistence type="predicted"/>
<reference evidence="2" key="1">
    <citation type="submission" date="2022-01" db="EMBL/GenBank/DDBJ databases">
        <title>Novel bile acid biosynthetic pathways are enriched in the microbiome of centenarians.</title>
        <authorList>
            <person name="Sato Y."/>
            <person name="Atarashi K."/>
            <person name="Plichta R.D."/>
            <person name="Arai Y."/>
            <person name="Sasajima S."/>
            <person name="Kearney M.S."/>
            <person name="Suda W."/>
            <person name="Takeshita K."/>
            <person name="Sasaki T."/>
            <person name="Okamoto S."/>
            <person name="Skelly N.A."/>
            <person name="Okamura Y."/>
            <person name="Vlamakis H."/>
            <person name="Li Y."/>
            <person name="Tanoue T."/>
            <person name="Takei H."/>
            <person name="Nittono H."/>
            <person name="Narushima S."/>
            <person name="Irie J."/>
            <person name="Itoh H."/>
            <person name="Moriya K."/>
            <person name="Sugiura Y."/>
            <person name="Suematsu M."/>
            <person name="Moritoki N."/>
            <person name="Shibata S."/>
            <person name="Littman R.D."/>
            <person name="Fischbach A.M."/>
            <person name="Uwamino Y."/>
            <person name="Inoue T."/>
            <person name="Honda A."/>
            <person name="Hattori M."/>
            <person name="Murai T."/>
            <person name="Xavier J.R."/>
            <person name="Hirose N."/>
            <person name="Honda K."/>
        </authorList>
    </citation>
    <scope>NUCLEOTIDE SEQUENCE</scope>
    <source>
        <strain evidence="2">CE91-St55</strain>
    </source>
</reference>
<organism evidence="2 3">
    <name type="scientific">Hungatella hathewayi</name>
    <dbReference type="NCBI Taxonomy" id="154046"/>
    <lineage>
        <taxon>Bacteria</taxon>
        <taxon>Bacillati</taxon>
        <taxon>Bacillota</taxon>
        <taxon>Clostridia</taxon>
        <taxon>Lachnospirales</taxon>
        <taxon>Lachnospiraceae</taxon>
        <taxon>Hungatella</taxon>
    </lineage>
</organism>
<evidence type="ECO:0000256" key="1">
    <source>
        <dbReference type="SAM" id="MobiDB-lite"/>
    </source>
</evidence>
<dbReference type="GeneID" id="93150047"/>
<evidence type="ECO:0000313" key="2">
    <source>
        <dbReference type="EMBL" id="GKH03261.1"/>
    </source>
</evidence>
<dbReference type="RefSeq" id="WP_118042160.1">
    <property type="nucleotide sequence ID" value="NZ_BQNJ01000002.1"/>
</dbReference>